<dbReference type="SUPFAM" id="SSF47203">
    <property type="entry name" value="Acyl-CoA dehydrogenase C-terminal domain-like"/>
    <property type="match status" value="1"/>
</dbReference>
<dbReference type="InterPro" id="IPR037069">
    <property type="entry name" value="AcylCoA_DH/ox_N_sf"/>
</dbReference>
<keyword evidence="4 6" id="KW-0274">FAD</keyword>
<dbReference type="SUPFAM" id="SSF56645">
    <property type="entry name" value="Acyl-CoA dehydrogenase NM domain-like"/>
    <property type="match status" value="1"/>
</dbReference>
<evidence type="ECO:0000256" key="1">
    <source>
        <dbReference type="ARBA" id="ARBA00001974"/>
    </source>
</evidence>
<accession>A0ABS0ATY8</accession>
<evidence type="ECO:0000259" key="8">
    <source>
        <dbReference type="Pfam" id="PF02770"/>
    </source>
</evidence>
<dbReference type="PANTHER" id="PTHR43884:SF20">
    <property type="entry name" value="ACYL-COA DEHYDROGENASE FADE28"/>
    <property type="match status" value="1"/>
</dbReference>
<dbReference type="Pfam" id="PF00441">
    <property type="entry name" value="Acyl-CoA_dh_1"/>
    <property type="match status" value="1"/>
</dbReference>
<feature type="domain" description="Acyl-CoA oxidase/dehydrogenase middle" evidence="8">
    <location>
        <begin position="138"/>
        <end position="212"/>
    </location>
</feature>
<name>A0ABS0ATY8_9GAMM</name>
<dbReference type="Gene3D" id="2.40.110.10">
    <property type="entry name" value="Butyryl-CoA Dehydrogenase, subunit A, domain 2"/>
    <property type="match status" value="1"/>
</dbReference>
<evidence type="ECO:0000313" key="10">
    <source>
        <dbReference type="EMBL" id="MBF5057082.1"/>
    </source>
</evidence>
<evidence type="ECO:0000256" key="6">
    <source>
        <dbReference type="RuleBase" id="RU362125"/>
    </source>
</evidence>
<evidence type="ECO:0000259" key="7">
    <source>
        <dbReference type="Pfam" id="PF00441"/>
    </source>
</evidence>
<feature type="domain" description="Acyl-CoA dehydrogenase/oxidase N-terminal" evidence="9">
    <location>
        <begin position="6"/>
        <end position="115"/>
    </location>
</feature>
<keyword evidence="3 6" id="KW-0285">Flavoprotein</keyword>
<feature type="domain" description="Acyl-CoA dehydrogenase/oxidase C-terminal" evidence="7">
    <location>
        <begin position="234"/>
        <end position="356"/>
    </location>
</feature>
<evidence type="ECO:0000259" key="9">
    <source>
        <dbReference type="Pfam" id="PF02771"/>
    </source>
</evidence>
<dbReference type="Pfam" id="PF02770">
    <property type="entry name" value="Acyl-CoA_dh_M"/>
    <property type="match status" value="1"/>
</dbReference>
<protein>
    <submittedName>
        <fullName evidence="10">Acyl-CoA dehydrogenase</fullName>
    </submittedName>
</protein>
<dbReference type="CDD" id="cd00567">
    <property type="entry name" value="ACAD"/>
    <property type="match status" value="1"/>
</dbReference>
<proteinExistence type="inferred from homology"/>
<dbReference type="RefSeq" id="WP_194865403.1">
    <property type="nucleotide sequence ID" value="NZ_ARXX01000036.1"/>
</dbReference>
<gene>
    <name evidence="10" type="ORF">Y5W_02376</name>
</gene>
<dbReference type="InterPro" id="IPR009100">
    <property type="entry name" value="AcylCoA_DH/oxidase_NM_dom_sf"/>
</dbReference>
<evidence type="ECO:0000256" key="5">
    <source>
        <dbReference type="ARBA" id="ARBA00023002"/>
    </source>
</evidence>
<organism evidence="10 11">
    <name type="scientific">Alloalcanivorax profundimaris</name>
    <dbReference type="NCBI Taxonomy" id="2735259"/>
    <lineage>
        <taxon>Bacteria</taxon>
        <taxon>Pseudomonadati</taxon>
        <taxon>Pseudomonadota</taxon>
        <taxon>Gammaproteobacteria</taxon>
        <taxon>Oceanospirillales</taxon>
        <taxon>Alcanivoracaceae</taxon>
        <taxon>Alloalcanivorax</taxon>
    </lineage>
</organism>
<comment type="caution">
    <text evidence="10">The sequence shown here is derived from an EMBL/GenBank/DDBJ whole genome shotgun (WGS) entry which is preliminary data.</text>
</comment>
<keyword evidence="5 6" id="KW-0560">Oxidoreductase</keyword>
<evidence type="ECO:0000256" key="4">
    <source>
        <dbReference type="ARBA" id="ARBA00022827"/>
    </source>
</evidence>
<dbReference type="Gene3D" id="1.10.540.10">
    <property type="entry name" value="Acyl-CoA dehydrogenase/oxidase, N-terminal domain"/>
    <property type="match status" value="1"/>
</dbReference>
<dbReference type="InterPro" id="IPR006091">
    <property type="entry name" value="Acyl-CoA_Oxase/DH_mid-dom"/>
</dbReference>
<evidence type="ECO:0000256" key="2">
    <source>
        <dbReference type="ARBA" id="ARBA00009347"/>
    </source>
</evidence>
<dbReference type="InterPro" id="IPR036250">
    <property type="entry name" value="AcylCo_DH-like_C"/>
</dbReference>
<dbReference type="InterPro" id="IPR013786">
    <property type="entry name" value="AcylCoA_DH/ox_N"/>
</dbReference>
<comment type="similarity">
    <text evidence="2 6">Belongs to the acyl-CoA dehydrogenase family.</text>
</comment>
<dbReference type="Pfam" id="PF02771">
    <property type="entry name" value="Acyl-CoA_dh_N"/>
    <property type="match status" value="1"/>
</dbReference>
<reference evidence="10 11" key="1">
    <citation type="submission" date="2012-09" db="EMBL/GenBank/DDBJ databases">
        <title>Genome Sequence of alkane-degrading Bacterium Alcanivorax sp. 521-1.</title>
        <authorList>
            <person name="Lai Q."/>
            <person name="Shao Z."/>
        </authorList>
    </citation>
    <scope>NUCLEOTIDE SEQUENCE [LARGE SCALE GENOMIC DNA]</scope>
    <source>
        <strain evidence="10 11">521-1</strain>
    </source>
</reference>
<comment type="cofactor">
    <cofactor evidence="1 6">
        <name>FAD</name>
        <dbReference type="ChEBI" id="CHEBI:57692"/>
    </cofactor>
</comment>
<dbReference type="InterPro" id="IPR046373">
    <property type="entry name" value="Acyl-CoA_Oxase/DH_mid-dom_sf"/>
</dbReference>
<dbReference type="Proteomes" id="UP000662703">
    <property type="component" value="Unassembled WGS sequence"/>
</dbReference>
<evidence type="ECO:0000313" key="11">
    <source>
        <dbReference type="Proteomes" id="UP000662703"/>
    </source>
</evidence>
<dbReference type="PANTHER" id="PTHR43884">
    <property type="entry name" value="ACYL-COA DEHYDROGENASE"/>
    <property type="match status" value="1"/>
</dbReference>
<sequence length="373" mass="40190">MNFSLNEEQQMLADSVRRWVRDGYHGEARRRDKTRRPLDTALWRQFAELGWLALPFAEDDGGLGGGPVETLVLMEELGRGLVVAPYVPTVVLGGGLLRRAGTAWRQRHLPALIEGRLQLALALDEYEQVFAPENTALTATAEQGGYRLDGRKALVLNGDQADALLVLARTDGAPGDEHGLSLFWLTPDQDGVSLAPHRTVDGHTAAELTLERVHLPAEALVGEPGGALAPLRATLDEAVLALGAEAVGALSVLLEDTVEYAKTRRQFGVPIGDFQALQHRMADMFMALEQLRSLLLAATLKVAEGHADARRAVHALKARLGLDGRHLAQEAIQLHGGMGMTDELAVGHYFKRLTAINGLFGGADAHLAAFADA</sequence>
<dbReference type="InterPro" id="IPR009075">
    <property type="entry name" value="AcylCo_DH/oxidase_C"/>
</dbReference>
<keyword evidence="11" id="KW-1185">Reference proteome</keyword>
<dbReference type="EMBL" id="ARXX01000036">
    <property type="protein sequence ID" value="MBF5057082.1"/>
    <property type="molecule type" value="Genomic_DNA"/>
</dbReference>
<dbReference type="Gene3D" id="1.20.140.10">
    <property type="entry name" value="Butyryl-CoA Dehydrogenase, subunit A, domain 3"/>
    <property type="match status" value="1"/>
</dbReference>
<evidence type="ECO:0000256" key="3">
    <source>
        <dbReference type="ARBA" id="ARBA00022630"/>
    </source>
</evidence>